<feature type="region of interest" description="Disordered" evidence="1">
    <location>
        <begin position="22"/>
        <end position="58"/>
    </location>
</feature>
<dbReference type="AlphaFoldDB" id="A0A645I407"/>
<evidence type="ECO:0000256" key="1">
    <source>
        <dbReference type="SAM" id="MobiDB-lite"/>
    </source>
</evidence>
<protein>
    <submittedName>
        <fullName evidence="2">Uncharacterized protein</fullName>
    </submittedName>
</protein>
<comment type="caution">
    <text evidence="2">The sequence shown here is derived from an EMBL/GenBank/DDBJ whole genome shotgun (WGS) entry which is preliminary data.</text>
</comment>
<evidence type="ECO:0000313" key="2">
    <source>
        <dbReference type="EMBL" id="MPN46027.1"/>
    </source>
</evidence>
<gene>
    <name evidence="2" type="ORF">SDC9_193606</name>
</gene>
<sequence>MLMIGTKEEPGWLYEIRNGEINPDWPHRQDDPETPDVDESQQNQDVFWTSTKQRVNRF</sequence>
<dbReference type="EMBL" id="VSSQ01106334">
    <property type="protein sequence ID" value="MPN46027.1"/>
    <property type="molecule type" value="Genomic_DNA"/>
</dbReference>
<accession>A0A645I407</accession>
<proteinExistence type="predicted"/>
<organism evidence="2">
    <name type="scientific">bioreactor metagenome</name>
    <dbReference type="NCBI Taxonomy" id="1076179"/>
    <lineage>
        <taxon>unclassified sequences</taxon>
        <taxon>metagenomes</taxon>
        <taxon>ecological metagenomes</taxon>
    </lineage>
</organism>
<feature type="compositionally biased region" description="Polar residues" evidence="1">
    <location>
        <begin position="40"/>
        <end position="58"/>
    </location>
</feature>
<name>A0A645I407_9ZZZZ</name>
<reference evidence="2" key="1">
    <citation type="submission" date="2019-08" db="EMBL/GenBank/DDBJ databases">
        <authorList>
            <person name="Kucharzyk K."/>
            <person name="Murdoch R.W."/>
            <person name="Higgins S."/>
            <person name="Loffler F."/>
        </authorList>
    </citation>
    <scope>NUCLEOTIDE SEQUENCE</scope>
</reference>